<dbReference type="PROSITE" id="PS50222">
    <property type="entry name" value="EF_HAND_2"/>
    <property type="match status" value="1"/>
</dbReference>
<dbReference type="Gene3D" id="1.10.238.10">
    <property type="entry name" value="EF-hand"/>
    <property type="match status" value="1"/>
</dbReference>
<evidence type="ECO:0000256" key="1">
    <source>
        <dbReference type="ARBA" id="ARBA00022837"/>
    </source>
</evidence>
<sequence length="58" mass="6677">MGNTQAILSEKDQKDLLQAANFSETDIKKMYKRFIELDTNKNGQLDPNELFDVPEICD</sequence>
<dbReference type="AlphaFoldDB" id="W4IZ65"/>
<feature type="non-terminal residue" evidence="3">
    <location>
        <position position="58"/>
    </location>
</feature>
<protein>
    <recommendedName>
        <fullName evidence="2">EF-hand domain-containing protein</fullName>
    </recommendedName>
</protein>
<dbReference type="InterPro" id="IPR018247">
    <property type="entry name" value="EF_Hand_1_Ca_BS"/>
</dbReference>
<dbReference type="GO" id="GO:0005509">
    <property type="term" value="F:calcium ion binding"/>
    <property type="evidence" value="ECO:0007669"/>
    <property type="project" value="InterPro"/>
</dbReference>
<accession>W4IZ65</accession>
<evidence type="ECO:0000259" key="2">
    <source>
        <dbReference type="PROSITE" id="PS50222"/>
    </source>
</evidence>
<keyword evidence="1" id="KW-0106">Calcium</keyword>
<organism evidence="3 4">
    <name type="scientific">Plasmodium falciparum (isolate Palo Alto / Uganda)</name>
    <dbReference type="NCBI Taxonomy" id="57270"/>
    <lineage>
        <taxon>Eukaryota</taxon>
        <taxon>Sar</taxon>
        <taxon>Alveolata</taxon>
        <taxon>Apicomplexa</taxon>
        <taxon>Aconoidasida</taxon>
        <taxon>Haemosporida</taxon>
        <taxon>Plasmodiidae</taxon>
        <taxon>Plasmodium</taxon>
        <taxon>Plasmodium (Laverania)</taxon>
    </lineage>
</organism>
<reference evidence="3 4" key="1">
    <citation type="submission" date="2013-02" db="EMBL/GenBank/DDBJ databases">
        <title>The Genome Annotation of Plasmodium falciparum Palo Alto/Uganda.</title>
        <authorList>
            <consortium name="The Broad Institute Genome Sequencing Platform"/>
            <consortium name="The Broad Institute Genome Sequencing Center for Infectious Disease"/>
            <person name="Neafsey D."/>
            <person name="Hoffman S."/>
            <person name="Volkman S."/>
            <person name="Rosenthal P."/>
            <person name="Walker B."/>
            <person name="Young S.K."/>
            <person name="Zeng Q."/>
            <person name="Gargeya S."/>
            <person name="Fitzgerald M."/>
            <person name="Haas B."/>
            <person name="Abouelleil A."/>
            <person name="Allen A.W."/>
            <person name="Alvarado L."/>
            <person name="Arachchi H.M."/>
            <person name="Berlin A.M."/>
            <person name="Chapman S.B."/>
            <person name="Gainer-Dewar J."/>
            <person name="Goldberg J."/>
            <person name="Griggs A."/>
            <person name="Gujja S."/>
            <person name="Hansen M."/>
            <person name="Howarth C."/>
            <person name="Imamovic A."/>
            <person name="Ireland A."/>
            <person name="Larimer J."/>
            <person name="McCowan C."/>
            <person name="Murphy C."/>
            <person name="Pearson M."/>
            <person name="Poon T.W."/>
            <person name="Priest M."/>
            <person name="Roberts A."/>
            <person name="Saif S."/>
            <person name="Shea T."/>
            <person name="Sisk P."/>
            <person name="Sykes S."/>
            <person name="Wortman J."/>
            <person name="Nusbaum C."/>
            <person name="Birren B."/>
        </authorList>
    </citation>
    <scope>NUCLEOTIDE SEQUENCE [LARGE SCALE GENOMIC DNA]</scope>
    <source>
        <strain evidence="3 4">Palo Alto/Uganda</strain>
    </source>
</reference>
<dbReference type="InterPro" id="IPR002048">
    <property type="entry name" value="EF_hand_dom"/>
</dbReference>
<dbReference type="SUPFAM" id="SSF47473">
    <property type="entry name" value="EF-hand"/>
    <property type="match status" value="1"/>
</dbReference>
<dbReference type="PROSITE" id="PS00018">
    <property type="entry name" value="EF_HAND_1"/>
    <property type="match status" value="1"/>
</dbReference>
<dbReference type="EMBL" id="KI927361">
    <property type="protein sequence ID" value="ETW55323.1"/>
    <property type="molecule type" value="Genomic_DNA"/>
</dbReference>
<dbReference type="OMA" id="DTNFDRD"/>
<proteinExistence type="predicted"/>
<reference evidence="3 4" key="2">
    <citation type="submission" date="2013-02" db="EMBL/GenBank/DDBJ databases">
        <title>The Genome Sequence of Plasmodium falciparum Palo Alto/Uganda.</title>
        <authorList>
            <consortium name="The Broad Institute Genome Sequencing Platform"/>
            <consortium name="The Broad Institute Genome Sequencing Center for Infectious Disease"/>
            <person name="Neafsey D."/>
            <person name="Cheeseman I."/>
            <person name="Volkman S."/>
            <person name="Adams J."/>
            <person name="Walker B."/>
            <person name="Young S.K."/>
            <person name="Zeng Q."/>
            <person name="Gargeya S."/>
            <person name="Fitzgerald M."/>
            <person name="Haas B."/>
            <person name="Abouelleil A."/>
            <person name="Alvarado L."/>
            <person name="Arachchi H.M."/>
            <person name="Berlin A.M."/>
            <person name="Chapman S.B."/>
            <person name="Dewar J."/>
            <person name="Goldberg J."/>
            <person name="Griggs A."/>
            <person name="Gujja S."/>
            <person name="Hansen M."/>
            <person name="Howarth C."/>
            <person name="Imamovic A."/>
            <person name="Larimer J."/>
            <person name="McCowan C."/>
            <person name="Murphy C."/>
            <person name="Neiman D."/>
            <person name="Pearson M."/>
            <person name="Priest M."/>
            <person name="Roberts A."/>
            <person name="Saif S."/>
            <person name="Shea T."/>
            <person name="Sisk P."/>
            <person name="Sykes S."/>
            <person name="Wortman J."/>
            <person name="Nusbaum C."/>
            <person name="Birren B."/>
        </authorList>
    </citation>
    <scope>NUCLEOTIDE SEQUENCE [LARGE SCALE GENOMIC DNA]</scope>
    <source>
        <strain evidence="3 4">Palo Alto/Uganda</strain>
    </source>
</reference>
<dbReference type="OrthoDB" id="191686at2759"/>
<dbReference type="Proteomes" id="UP000019103">
    <property type="component" value="Unassembled WGS sequence"/>
</dbReference>
<evidence type="ECO:0000313" key="3">
    <source>
        <dbReference type="EMBL" id="ETW55323.1"/>
    </source>
</evidence>
<dbReference type="InterPro" id="IPR011992">
    <property type="entry name" value="EF-hand-dom_pair"/>
</dbReference>
<name>W4IZ65_PLAFP</name>
<feature type="domain" description="EF-hand" evidence="2">
    <location>
        <begin position="25"/>
        <end position="58"/>
    </location>
</feature>
<evidence type="ECO:0000313" key="4">
    <source>
        <dbReference type="Proteomes" id="UP000019103"/>
    </source>
</evidence>
<gene>
    <name evidence="3" type="ORF">PFUGPA_02689</name>
</gene>